<dbReference type="Gene3D" id="1.10.150.240">
    <property type="entry name" value="Putative phosphatase, domain 2"/>
    <property type="match status" value="1"/>
</dbReference>
<gene>
    <name evidence="1" type="ORF">D9V37_02290</name>
</gene>
<dbReference type="GO" id="GO:0006281">
    <property type="term" value="P:DNA repair"/>
    <property type="evidence" value="ECO:0007669"/>
    <property type="project" value="TreeGrafter"/>
</dbReference>
<dbReference type="PANTHER" id="PTHR43434:SF16">
    <property type="entry name" value="BLL8046 PROTEIN"/>
    <property type="match status" value="1"/>
</dbReference>
<evidence type="ECO:0000313" key="2">
    <source>
        <dbReference type="Proteomes" id="UP000281708"/>
    </source>
</evidence>
<protein>
    <submittedName>
        <fullName evidence="1">HAD family hydrolase</fullName>
    </submittedName>
</protein>
<evidence type="ECO:0000313" key="1">
    <source>
        <dbReference type="EMBL" id="RLV50806.1"/>
    </source>
</evidence>
<dbReference type="InterPro" id="IPR006439">
    <property type="entry name" value="HAD-SF_hydro_IA"/>
</dbReference>
<dbReference type="SFLD" id="SFLDG01129">
    <property type="entry name" value="C1.5:_HAD__Beta-PGM__Phosphata"/>
    <property type="match status" value="1"/>
</dbReference>
<dbReference type="InterPro" id="IPR036412">
    <property type="entry name" value="HAD-like_sf"/>
</dbReference>
<dbReference type="Gene3D" id="3.40.50.1000">
    <property type="entry name" value="HAD superfamily/HAD-like"/>
    <property type="match status" value="1"/>
</dbReference>
<dbReference type="Proteomes" id="UP000281708">
    <property type="component" value="Unassembled WGS sequence"/>
</dbReference>
<dbReference type="Pfam" id="PF00702">
    <property type="entry name" value="Hydrolase"/>
    <property type="match status" value="1"/>
</dbReference>
<keyword evidence="1" id="KW-0378">Hydrolase</keyword>
<reference evidence="1 2" key="1">
    <citation type="submission" date="2018-10" db="EMBL/GenBank/DDBJ databases">
        <title>Marmoricola sp. 4Q3S-7 whole genome shotgun sequence.</title>
        <authorList>
            <person name="Li F."/>
        </authorList>
    </citation>
    <scope>NUCLEOTIDE SEQUENCE [LARGE SCALE GENOMIC DNA]</scope>
    <source>
        <strain evidence="1 2">4Q3S-7</strain>
    </source>
</reference>
<organism evidence="1 2">
    <name type="scientific">Nocardioides mangrovicus</name>
    <dbReference type="NCBI Taxonomy" id="2478913"/>
    <lineage>
        <taxon>Bacteria</taxon>
        <taxon>Bacillati</taxon>
        <taxon>Actinomycetota</taxon>
        <taxon>Actinomycetes</taxon>
        <taxon>Propionibacteriales</taxon>
        <taxon>Nocardioidaceae</taxon>
        <taxon>Nocardioides</taxon>
    </lineage>
</organism>
<dbReference type="GO" id="GO:0005829">
    <property type="term" value="C:cytosol"/>
    <property type="evidence" value="ECO:0007669"/>
    <property type="project" value="TreeGrafter"/>
</dbReference>
<dbReference type="InterPro" id="IPR050155">
    <property type="entry name" value="HAD-like_hydrolase_sf"/>
</dbReference>
<dbReference type="InterPro" id="IPR023198">
    <property type="entry name" value="PGP-like_dom2"/>
</dbReference>
<dbReference type="PANTHER" id="PTHR43434">
    <property type="entry name" value="PHOSPHOGLYCOLATE PHOSPHATASE"/>
    <property type="match status" value="1"/>
</dbReference>
<sequence length="220" mass="23154">MAVSDIDTVVFDLDGTLVDTSYLHVVAWDAAFSAVGVEVAHHVIHRAIGMGGDRLVAAVAGEAVEKAVGDEVRSRHDALFEERIGDVHALPGAAEVLTELRRRGLNVVVATSGPAEQADRLLDLVGGAHQLHERSTNEDAEQSKPAPDVIDVALERVGGSRAVVVGDATWDARAAKERGHHMIGLLTGGIGADELIEAGADQVFDSPAHLLDHLDQTPLA</sequence>
<dbReference type="AlphaFoldDB" id="A0A3L8P5W1"/>
<keyword evidence="2" id="KW-1185">Reference proteome</keyword>
<dbReference type="GO" id="GO:0008967">
    <property type="term" value="F:phosphoglycolate phosphatase activity"/>
    <property type="evidence" value="ECO:0007669"/>
    <property type="project" value="TreeGrafter"/>
</dbReference>
<dbReference type="SFLD" id="SFLDG01135">
    <property type="entry name" value="C1.5.6:_HAD__Beta-PGM__Phospha"/>
    <property type="match status" value="1"/>
</dbReference>
<dbReference type="InterPro" id="IPR023214">
    <property type="entry name" value="HAD_sf"/>
</dbReference>
<dbReference type="SFLD" id="SFLDS00003">
    <property type="entry name" value="Haloacid_Dehalogenase"/>
    <property type="match status" value="1"/>
</dbReference>
<name>A0A3L8P5W1_9ACTN</name>
<proteinExistence type="predicted"/>
<comment type="caution">
    <text evidence="1">The sequence shown here is derived from an EMBL/GenBank/DDBJ whole genome shotgun (WGS) entry which is preliminary data.</text>
</comment>
<dbReference type="EMBL" id="RDBE01000001">
    <property type="protein sequence ID" value="RLV50806.1"/>
    <property type="molecule type" value="Genomic_DNA"/>
</dbReference>
<accession>A0A3L8P5W1</accession>
<dbReference type="SUPFAM" id="SSF56784">
    <property type="entry name" value="HAD-like"/>
    <property type="match status" value="1"/>
</dbReference>
<dbReference type="NCBIfam" id="TIGR01549">
    <property type="entry name" value="HAD-SF-IA-v1"/>
    <property type="match status" value="1"/>
</dbReference>